<reference evidence="1 2" key="1">
    <citation type="submission" date="2019-07" db="EMBL/GenBank/DDBJ databases">
        <title>Pseudomonas mangiferae sp. nov., isolated from bark of mango tree in Thailand.</title>
        <authorList>
            <person name="Srisuk N."/>
            <person name="Anurat P."/>
        </authorList>
    </citation>
    <scope>NUCLEOTIDE SEQUENCE [LARGE SCALE GENOMIC DNA]</scope>
    <source>
        <strain evidence="1 2">DMKU_BBB3-04</strain>
    </source>
</reference>
<gene>
    <name evidence="1" type="ORF">FM069_07645</name>
</gene>
<evidence type="ECO:0000313" key="2">
    <source>
        <dbReference type="Proteomes" id="UP000315235"/>
    </source>
</evidence>
<sequence length="477" mass="52553">MPDATVLDVSTIGGEDGTVLVRLAEVLAEARALPWETALQRCLGLLRRLNRSELTLLERQRALQSFSEAFRFYGNDHPGVGAPPPAFLPFCEDLARGFKRLLLQILDSGRASRPHLAWCLYMAEHFVVQALLRHYQRYQEPPASLWRDAHRLYALADHHGCLDEPIAAAFSPTPADSVRGLYQQILLFALSSPFHLTECEGPRLFGALAPLAHLARLLPWDEEDDSEGILVDLDQDRPWLTAEQAMPTDLEQPGDGAPRPSLFRFEPGALLIALDEPAPLQSEAEHALLERVRSHWSGRHQRRHPRADHGAECALVVGLTGIHARLQGEAIAPSQVRMLDTSSGGARLLCPAALGETVPVGQLALLLSASGTPTLALVRWRHVNALGLHLGLRYLKGLPRPVWVRRVPSAQPHPAVLQSTPAPGAGWHHGLWLLKNQFVEGESLWLQLASVGNQATLVLPRANLDTLQVARYPLRLA</sequence>
<dbReference type="EMBL" id="VJOY01000004">
    <property type="protein sequence ID" value="TRX75608.1"/>
    <property type="molecule type" value="Genomic_DNA"/>
</dbReference>
<dbReference type="OrthoDB" id="6984827at2"/>
<accession>A0A553H1H9</accession>
<proteinExistence type="predicted"/>
<name>A0A553H1H9_9PSED</name>
<protein>
    <submittedName>
        <fullName evidence="1">PilZ domain-containing protein</fullName>
    </submittedName>
</protein>
<organism evidence="1 2">
    <name type="scientific">Pseudomonas mangiferae</name>
    <dbReference type="NCBI Taxonomy" id="2593654"/>
    <lineage>
        <taxon>Bacteria</taxon>
        <taxon>Pseudomonadati</taxon>
        <taxon>Pseudomonadota</taxon>
        <taxon>Gammaproteobacteria</taxon>
        <taxon>Pseudomonadales</taxon>
        <taxon>Pseudomonadaceae</taxon>
        <taxon>Pseudomonas</taxon>
    </lineage>
</organism>
<dbReference type="Proteomes" id="UP000315235">
    <property type="component" value="Unassembled WGS sequence"/>
</dbReference>
<keyword evidence="2" id="KW-1185">Reference proteome</keyword>
<evidence type="ECO:0000313" key="1">
    <source>
        <dbReference type="EMBL" id="TRX75608.1"/>
    </source>
</evidence>
<dbReference type="AlphaFoldDB" id="A0A553H1H9"/>
<comment type="caution">
    <text evidence="1">The sequence shown here is derived from an EMBL/GenBank/DDBJ whole genome shotgun (WGS) entry which is preliminary data.</text>
</comment>